<dbReference type="GO" id="GO:0009236">
    <property type="term" value="P:cobalamin biosynthetic process"/>
    <property type="evidence" value="ECO:0007669"/>
    <property type="project" value="UniProtKB-UniRule"/>
</dbReference>
<dbReference type="PANTHER" id="PTHR12213:SF0">
    <property type="entry name" value="CORRINOID ADENOSYLTRANSFERASE MMAB"/>
    <property type="match status" value="1"/>
</dbReference>
<feature type="domain" description="Cobalamin adenosyltransferase-like" evidence="5">
    <location>
        <begin position="7"/>
        <end position="56"/>
    </location>
</feature>
<keyword evidence="2 4" id="KW-0547">Nucleotide-binding</keyword>
<dbReference type="Gene3D" id="1.20.1200.10">
    <property type="entry name" value="Cobalamin adenosyltransferase-like"/>
    <property type="match status" value="1"/>
</dbReference>
<keyword evidence="4" id="KW-0169">Cobalamin biosynthesis</keyword>
<evidence type="ECO:0000313" key="6">
    <source>
        <dbReference type="EMBL" id="NMC61985.1"/>
    </source>
</evidence>
<keyword evidence="1 4" id="KW-0808">Transferase</keyword>
<dbReference type="EC" id="2.5.1.17" evidence="4"/>
<gene>
    <name evidence="6" type="ORF">GYA55_02325</name>
</gene>
<name>A0A7X9FPM1_9DELT</name>
<organism evidence="6 7">
    <name type="scientific">SAR324 cluster bacterium</name>
    <dbReference type="NCBI Taxonomy" id="2024889"/>
    <lineage>
        <taxon>Bacteria</taxon>
        <taxon>Deltaproteobacteria</taxon>
        <taxon>SAR324 cluster</taxon>
    </lineage>
</organism>
<sequence length="66" mass="7253">MVRIDRIYTRNGDGGQTRLAGGRLINKDSLRVEAYGNLDELNAFVGAARTIAQESAIEPLISYLTK</sequence>
<comment type="caution">
    <text evidence="6">The sequence shown here is derived from an EMBL/GenBank/DDBJ whole genome shotgun (WGS) entry which is preliminary data.</text>
</comment>
<comment type="similarity">
    <text evidence="4">Belongs to the Cob(I)alamin adenosyltransferase family.</text>
</comment>
<dbReference type="GO" id="GO:0005524">
    <property type="term" value="F:ATP binding"/>
    <property type="evidence" value="ECO:0007669"/>
    <property type="project" value="UniProtKB-UniRule"/>
</dbReference>
<evidence type="ECO:0000256" key="3">
    <source>
        <dbReference type="ARBA" id="ARBA00022840"/>
    </source>
</evidence>
<evidence type="ECO:0000313" key="7">
    <source>
        <dbReference type="Proteomes" id="UP000524246"/>
    </source>
</evidence>
<evidence type="ECO:0000259" key="5">
    <source>
        <dbReference type="Pfam" id="PF01923"/>
    </source>
</evidence>
<comment type="catalytic activity">
    <reaction evidence="4">
        <text>2 cob(II)yrinate a,c diamide + reduced [electron-transfer flavoprotein] + 2 ATP = 2 adenosylcob(III)yrinate a,c-diamide + 2 triphosphate + oxidized [electron-transfer flavoprotein] + 3 H(+)</text>
        <dbReference type="Rhea" id="RHEA:11528"/>
        <dbReference type="Rhea" id="RHEA-COMP:10685"/>
        <dbReference type="Rhea" id="RHEA-COMP:10686"/>
        <dbReference type="ChEBI" id="CHEBI:15378"/>
        <dbReference type="ChEBI" id="CHEBI:18036"/>
        <dbReference type="ChEBI" id="CHEBI:30616"/>
        <dbReference type="ChEBI" id="CHEBI:57692"/>
        <dbReference type="ChEBI" id="CHEBI:58307"/>
        <dbReference type="ChEBI" id="CHEBI:58503"/>
        <dbReference type="ChEBI" id="CHEBI:58537"/>
        <dbReference type="EC" id="2.5.1.17"/>
    </reaction>
</comment>
<dbReference type="InterPro" id="IPR016030">
    <property type="entry name" value="CblAdoTrfase-like"/>
</dbReference>
<keyword evidence="3 4" id="KW-0067">ATP-binding</keyword>
<evidence type="ECO:0000256" key="2">
    <source>
        <dbReference type="ARBA" id="ARBA00022741"/>
    </source>
</evidence>
<dbReference type="InterPro" id="IPR036451">
    <property type="entry name" value="CblAdoTrfase-like_sf"/>
</dbReference>
<dbReference type="AlphaFoldDB" id="A0A7X9FPM1"/>
<feature type="non-terminal residue" evidence="6">
    <location>
        <position position="66"/>
    </location>
</feature>
<proteinExistence type="inferred from homology"/>
<dbReference type="PANTHER" id="PTHR12213">
    <property type="entry name" value="CORRINOID ADENOSYLTRANSFERASE"/>
    <property type="match status" value="1"/>
</dbReference>
<comment type="catalytic activity">
    <reaction evidence="4">
        <text>2 cob(II)alamin + reduced [electron-transfer flavoprotein] + 2 ATP = 2 adenosylcob(III)alamin + 2 triphosphate + oxidized [electron-transfer flavoprotein] + 3 H(+)</text>
        <dbReference type="Rhea" id="RHEA:28671"/>
        <dbReference type="Rhea" id="RHEA-COMP:10685"/>
        <dbReference type="Rhea" id="RHEA-COMP:10686"/>
        <dbReference type="ChEBI" id="CHEBI:15378"/>
        <dbReference type="ChEBI" id="CHEBI:16304"/>
        <dbReference type="ChEBI" id="CHEBI:18036"/>
        <dbReference type="ChEBI" id="CHEBI:18408"/>
        <dbReference type="ChEBI" id="CHEBI:30616"/>
        <dbReference type="ChEBI" id="CHEBI:57692"/>
        <dbReference type="ChEBI" id="CHEBI:58307"/>
        <dbReference type="EC" id="2.5.1.17"/>
    </reaction>
</comment>
<protein>
    <recommendedName>
        <fullName evidence="4">Corrinoid adenosyltransferase</fullName>
        <ecNumber evidence="4">2.5.1.17</ecNumber>
    </recommendedName>
    <alternativeName>
        <fullName evidence="4">Cob(II)alamin adenosyltransferase</fullName>
    </alternativeName>
    <alternativeName>
        <fullName evidence="4">Cob(II)yrinic acid a,c-diamide adenosyltransferase</fullName>
    </alternativeName>
    <alternativeName>
        <fullName evidence="4">Cobinamide/cobalamin adenosyltransferase</fullName>
    </alternativeName>
</protein>
<evidence type="ECO:0000256" key="1">
    <source>
        <dbReference type="ARBA" id="ARBA00022679"/>
    </source>
</evidence>
<reference evidence="6 7" key="1">
    <citation type="journal article" date="2020" name="Biotechnol. Biofuels">
        <title>New insights from the biogas microbiome by comprehensive genome-resolved metagenomics of nearly 1600 species originating from multiple anaerobic digesters.</title>
        <authorList>
            <person name="Campanaro S."/>
            <person name="Treu L."/>
            <person name="Rodriguez-R L.M."/>
            <person name="Kovalovszki A."/>
            <person name="Ziels R.M."/>
            <person name="Maus I."/>
            <person name="Zhu X."/>
            <person name="Kougias P.G."/>
            <person name="Basile A."/>
            <person name="Luo G."/>
            <person name="Schluter A."/>
            <person name="Konstantinidis K.T."/>
            <person name="Angelidaki I."/>
        </authorList>
    </citation>
    <scope>NUCLEOTIDE SEQUENCE [LARGE SCALE GENOMIC DNA]</scope>
    <source>
        <strain evidence="6">AS27yjCOA_65</strain>
    </source>
</reference>
<evidence type="ECO:0000256" key="4">
    <source>
        <dbReference type="RuleBase" id="RU366026"/>
    </source>
</evidence>
<dbReference type="Pfam" id="PF01923">
    <property type="entry name" value="Cob_adeno_trans"/>
    <property type="match status" value="1"/>
</dbReference>
<comment type="pathway">
    <text evidence="4">Cofactor biosynthesis; adenosylcobalamin biosynthesis; adenosylcobalamin from cob(II)yrinate a,c-diamide: step 2/7.</text>
</comment>
<accession>A0A7X9FPM1</accession>
<dbReference type="GO" id="GO:0008817">
    <property type="term" value="F:corrinoid adenosyltransferase activity"/>
    <property type="evidence" value="ECO:0007669"/>
    <property type="project" value="UniProtKB-UniRule"/>
</dbReference>
<dbReference type="EMBL" id="JAAZON010000094">
    <property type="protein sequence ID" value="NMC61985.1"/>
    <property type="molecule type" value="Genomic_DNA"/>
</dbReference>
<dbReference type="Proteomes" id="UP000524246">
    <property type="component" value="Unassembled WGS sequence"/>
</dbReference>
<dbReference type="SUPFAM" id="SSF89028">
    <property type="entry name" value="Cobalamin adenosyltransferase-like"/>
    <property type="match status" value="1"/>
</dbReference>
<dbReference type="InterPro" id="IPR029499">
    <property type="entry name" value="PduO-typ"/>
</dbReference>